<feature type="region of interest" description="Disordered" evidence="1">
    <location>
        <begin position="84"/>
        <end position="125"/>
    </location>
</feature>
<dbReference type="VEuPathDB" id="CryptoDB:Cvel_4113"/>
<sequence>MHRAPINSLEGLRALACGDPPTTTTSTTTLPAEGDGDADSESERGASKNGRNTVMFALIIVGVVLVATFLAVFIMMRQRRLKLAAAKETKKSAPSPTHVPPQAAEEVSETLPPSPQAEGTKAGGA</sequence>
<keyword evidence="2" id="KW-1133">Transmembrane helix</keyword>
<proteinExistence type="predicted"/>
<dbReference type="AlphaFoldDB" id="A0A0G4G2L9"/>
<evidence type="ECO:0000313" key="3">
    <source>
        <dbReference type="EMBL" id="CEM22513.1"/>
    </source>
</evidence>
<organism evidence="3">
    <name type="scientific">Chromera velia CCMP2878</name>
    <dbReference type="NCBI Taxonomy" id="1169474"/>
    <lineage>
        <taxon>Eukaryota</taxon>
        <taxon>Sar</taxon>
        <taxon>Alveolata</taxon>
        <taxon>Colpodellida</taxon>
        <taxon>Chromeraceae</taxon>
        <taxon>Chromera</taxon>
    </lineage>
</organism>
<protein>
    <submittedName>
        <fullName evidence="3">Uncharacterized protein</fullName>
    </submittedName>
</protein>
<accession>A0A0G4G2L9</accession>
<gene>
    <name evidence="3" type="ORF">Cvel_4113</name>
</gene>
<dbReference type="EMBL" id="CDMZ01000838">
    <property type="protein sequence ID" value="CEM22513.1"/>
    <property type="molecule type" value="Genomic_DNA"/>
</dbReference>
<feature type="region of interest" description="Disordered" evidence="1">
    <location>
        <begin position="1"/>
        <end position="49"/>
    </location>
</feature>
<name>A0A0G4G2L9_9ALVE</name>
<keyword evidence="2" id="KW-0812">Transmembrane</keyword>
<evidence type="ECO:0000256" key="2">
    <source>
        <dbReference type="SAM" id="Phobius"/>
    </source>
</evidence>
<reference evidence="3" key="1">
    <citation type="submission" date="2014-11" db="EMBL/GenBank/DDBJ databases">
        <authorList>
            <person name="Otto D Thomas"/>
            <person name="Naeem Raeece"/>
        </authorList>
    </citation>
    <scope>NUCLEOTIDE SEQUENCE</scope>
</reference>
<feature type="transmembrane region" description="Helical" evidence="2">
    <location>
        <begin position="54"/>
        <end position="74"/>
    </location>
</feature>
<evidence type="ECO:0000256" key="1">
    <source>
        <dbReference type="SAM" id="MobiDB-lite"/>
    </source>
</evidence>
<keyword evidence="2" id="KW-0472">Membrane</keyword>